<name>A0ABD1IC45_SALDI</name>
<dbReference type="Proteomes" id="UP001567538">
    <property type="component" value="Unassembled WGS sequence"/>
</dbReference>
<accession>A0ABD1IC45</accession>
<dbReference type="AlphaFoldDB" id="A0ABD1IC45"/>
<proteinExistence type="predicted"/>
<dbReference type="EMBL" id="JBEAFC010000002">
    <property type="protein sequence ID" value="KAL1566296.1"/>
    <property type="molecule type" value="Genomic_DNA"/>
</dbReference>
<protein>
    <submittedName>
        <fullName evidence="2">Uncharacterized protein</fullName>
    </submittedName>
</protein>
<feature type="region of interest" description="Disordered" evidence="1">
    <location>
        <begin position="86"/>
        <end position="105"/>
    </location>
</feature>
<evidence type="ECO:0000256" key="1">
    <source>
        <dbReference type="SAM" id="MobiDB-lite"/>
    </source>
</evidence>
<gene>
    <name evidence="2" type="ORF">AAHA92_01924</name>
</gene>
<comment type="caution">
    <text evidence="2">The sequence shown here is derived from an EMBL/GenBank/DDBJ whole genome shotgun (WGS) entry which is preliminary data.</text>
</comment>
<evidence type="ECO:0000313" key="2">
    <source>
        <dbReference type="EMBL" id="KAL1566296.1"/>
    </source>
</evidence>
<organism evidence="2 3">
    <name type="scientific">Salvia divinorum</name>
    <name type="common">Maria pastora</name>
    <name type="synonym">Diviner's sage</name>
    <dbReference type="NCBI Taxonomy" id="28513"/>
    <lineage>
        <taxon>Eukaryota</taxon>
        <taxon>Viridiplantae</taxon>
        <taxon>Streptophyta</taxon>
        <taxon>Embryophyta</taxon>
        <taxon>Tracheophyta</taxon>
        <taxon>Spermatophyta</taxon>
        <taxon>Magnoliopsida</taxon>
        <taxon>eudicotyledons</taxon>
        <taxon>Gunneridae</taxon>
        <taxon>Pentapetalae</taxon>
        <taxon>asterids</taxon>
        <taxon>lamiids</taxon>
        <taxon>Lamiales</taxon>
        <taxon>Lamiaceae</taxon>
        <taxon>Nepetoideae</taxon>
        <taxon>Mentheae</taxon>
        <taxon>Salviinae</taxon>
        <taxon>Salvia</taxon>
        <taxon>Salvia subgen. Calosphace</taxon>
    </lineage>
</organism>
<reference evidence="2 3" key="1">
    <citation type="submission" date="2024-06" db="EMBL/GenBank/DDBJ databases">
        <title>A chromosome level genome sequence of Diviner's sage (Salvia divinorum).</title>
        <authorList>
            <person name="Ford S.A."/>
            <person name="Ro D.-K."/>
            <person name="Ness R.W."/>
            <person name="Phillips M.A."/>
        </authorList>
    </citation>
    <scope>NUCLEOTIDE SEQUENCE [LARGE SCALE GENOMIC DNA]</scope>
    <source>
        <strain evidence="2">SAF-2024a</strain>
        <tissue evidence="2">Leaf</tissue>
    </source>
</reference>
<evidence type="ECO:0000313" key="3">
    <source>
        <dbReference type="Proteomes" id="UP001567538"/>
    </source>
</evidence>
<keyword evidence="3" id="KW-1185">Reference proteome</keyword>
<sequence length="105" mass="11267">MRHTRIHLNHNPSLQTASIHTDPYIFTASLVEATEQLQDAISLILSSYYVGIDAEVAWKNCSGSVLNGWGEIQDVVGHVGYFSGGGKGKYEAGSSGSKDPEKQSG</sequence>